<comment type="caution">
    <text evidence="2">The sequence shown here is derived from an EMBL/GenBank/DDBJ whole genome shotgun (WGS) entry which is preliminary data.</text>
</comment>
<gene>
    <name evidence="2" type="ORF">NX794_29455</name>
</gene>
<evidence type="ECO:0000313" key="2">
    <source>
        <dbReference type="EMBL" id="MCS0605304.1"/>
    </source>
</evidence>
<sequence length="519" mass="55996">MASSYAASSQPDRPSRPNLAFRHLRGRRSPAEFAALVRRAAREIGERVSCDARYVGRVEAGEIRCPNYAYERVFLHMFPGRTLSDLGFAPRSSVRGRAARPAAEVTDESGSAFETEETAEPYDTEGPHDTGRPYDTEGPYDPRELSDPHELTDPPEPSAPIEPYGPREAYASDHLNHEESDVLRRAFMTGGATVAAAALGPLGLATGAAAAVRAPRRPGGAEAVALEDAVRRIRLLDDRHGADGLYQRAAAPLRAAYALLDAGATRQTTVDRLHAGAGELAISVGWLAHDSGRFDDARSHYAEALATARMTGDPGLEAHAFCNTAFLARDAGRPREAVRAAQAAQRAARPLGSARLMSLLALREAGGWAGLADRTGCEQALVRAQALFARGHSDADPEWMSFYGEAELAGLEAQCWSTLGDWRRASRHARRAARLQDPHFTRNIALYTAELADDLAREGRPDEAAEAGLRVLTLLDQVQSSRIQTMLAATARVLLPHRRASGVAAFLDRHASLPRTTPA</sequence>
<dbReference type="RefSeq" id="WP_258782371.1">
    <property type="nucleotide sequence ID" value="NZ_JANUGP010000030.1"/>
</dbReference>
<dbReference type="InterPro" id="IPR011990">
    <property type="entry name" value="TPR-like_helical_dom_sf"/>
</dbReference>
<accession>A0ABT2B9W4</accession>
<feature type="compositionally biased region" description="Basic and acidic residues" evidence="1">
    <location>
        <begin position="125"/>
        <end position="152"/>
    </location>
</feature>
<dbReference type="EMBL" id="JANUGP010000030">
    <property type="protein sequence ID" value="MCS0605304.1"/>
    <property type="molecule type" value="Genomic_DNA"/>
</dbReference>
<evidence type="ECO:0000313" key="3">
    <source>
        <dbReference type="Proteomes" id="UP001205612"/>
    </source>
</evidence>
<dbReference type="SUPFAM" id="SSF48452">
    <property type="entry name" value="TPR-like"/>
    <property type="match status" value="1"/>
</dbReference>
<dbReference type="Gene3D" id="1.25.40.10">
    <property type="entry name" value="Tetratricopeptide repeat domain"/>
    <property type="match status" value="1"/>
</dbReference>
<proteinExistence type="predicted"/>
<reference evidence="2 3" key="1">
    <citation type="submission" date="2022-08" db="EMBL/GenBank/DDBJ databases">
        <authorList>
            <person name="Somphong A."/>
            <person name="Phongsopitanun W."/>
        </authorList>
    </citation>
    <scope>NUCLEOTIDE SEQUENCE [LARGE SCALE GENOMIC DNA]</scope>
    <source>
        <strain evidence="2 3">LP11</strain>
    </source>
</reference>
<feature type="compositionally biased region" description="Acidic residues" evidence="1">
    <location>
        <begin position="114"/>
        <end position="123"/>
    </location>
</feature>
<keyword evidence="3" id="KW-1185">Reference proteome</keyword>
<protein>
    <recommendedName>
        <fullName evidence="4">Tetratricopeptide repeat protein</fullName>
    </recommendedName>
</protein>
<name>A0ABT2B9W4_9ACTN</name>
<evidence type="ECO:0000256" key="1">
    <source>
        <dbReference type="SAM" id="MobiDB-lite"/>
    </source>
</evidence>
<evidence type="ECO:0008006" key="4">
    <source>
        <dbReference type="Google" id="ProtNLM"/>
    </source>
</evidence>
<feature type="region of interest" description="Disordered" evidence="1">
    <location>
        <begin position="93"/>
        <end position="168"/>
    </location>
</feature>
<dbReference type="Proteomes" id="UP001205612">
    <property type="component" value="Unassembled WGS sequence"/>
</dbReference>
<organism evidence="2 3">
    <name type="scientific">Streptomyces pyxinicus</name>
    <dbReference type="NCBI Taxonomy" id="2970331"/>
    <lineage>
        <taxon>Bacteria</taxon>
        <taxon>Bacillati</taxon>
        <taxon>Actinomycetota</taxon>
        <taxon>Actinomycetes</taxon>
        <taxon>Kitasatosporales</taxon>
        <taxon>Streptomycetaceae</taxon>
        <taxon>Streptomyces</taxon>
    </lineage>
</organism>